<name>A0A848D4Z0_ANEAE</name>
<dbReference type="EMBL" id="JABAGO010000068">
    <property type="protein sequence ID" value="NMF01138.1"/>
    <property type="molecule type" value="Genomic_DNA"/>
</dbReference>
<dbReference type="InterPro" id="IPR007710">
    <property type="entry name" value="Nucleoside_deoxyribTrfase"/>
</dbReference>
<evidence type="ECO:0000313" key="1">
    <source>
        <dbReference type="EMBL" id="NMF01138.1"/>
    </source>
</evidence>
<accession>A0A848D4Z0</accession>
<gene>
    <name evidence="1" type="ORF">HF838_23345</name>
</gene>
<dbReference type="Proteomes" id="UP000561326">
    <property type="component" value="Unassembled WGS sequence"/>
</dbReference>
<dbReference type="SUPFAM" id="SSF53613">
    <property type="entry name" value="Ribokinase-like"/>
    <property type="match status" value="1"/>
</dbReference>
<proteinExistence type="predicted"/>
<dbReference type="RefSeq" id="WP_168976575.1">
    <property type="nucleotide sequence ID" value="NZ_JABAGO010000068.1"/>
</dbReference>
<reference evidence="1 2" key="1">
    <citation type="submission" date="2020-04" db="EMBL/GenBank/DDBJ databases">
        <authorList>
            <person name="Hitch T.C.A."/>
            <person name="Wylensek D."/>
            <person name="Clavel T."/>
        </authorList>
    </citation>
    <scope>NUCLEOTIDE SEQUENCE [LARGE SCALE GENOMIC DNA]</scope>
    <source>
        <strain evidence="1 2">WB01_D5_05</strain>
    </source>
</reference>
<evidence type="ECO:0008006" key="3">
    <source>
        <dbReference type="Google" id="ProtNLM"/>
    </source>
</evidence>
<comment type="caution">
    <text evidence="1">The sequence shown here is derived from an EMBL/GenBank/DDBJ whole genome shotgun (WGS) entry which is preliminary data.</text>
</comment>
<dbReference type="Gene3D" id="3.40.1190.20">
    <property type="match status" value="1"/>
</dbReference>
<dbReference type="Pfam" id="PF05014">
    <property type="entry name" value="Nuc_deoxyrib_tr"/>
    <property type="match status" value="1"/>
</dbReference>
<dbReference type="Gene3D" id="3.40.50.450">
    <property type="match status" value="1"/>
</dbReference>
<evidence type="ECO:0000313" key="2">
    <source>
        <dbReference type="Proteomes" id="UP000561326"/>
    </source>
</evidence>
<dbReference type="SUPFAM" id="SSF52309">
    <property type="entry name" value="N-(deoxy)ribosyltransferase-like"/>
    <property type="match status" value="1"/>
</dbReference>
<organism evidence="1 2">
    <name type="scientific">Aneurinibacillus aneurinilyticus</name>
    <name type="common">Bacillus aneurinolyticus</name>
    <dbReference type="NCBI Taxonomy" id="1391"/>
    <lineage>
        <taxon>Bacteria</taxon>
        <taxon>Bacillati</taxon>
        <taxon>Bacillota</taxon>
        <taxon>Bacilli</taxon>
        <taxon>Bacillales</taxon>
        <taxon>Paenibacillaceae</taxon>
        <taxon>Aneurinibacillus group</taxon>
        <taxon>Aneurinibacillus</taxon>
    </lineage>
</organism>
<dbReference type="InterPro" id="IPR029056">
    <property type="entry name" value="Ribokinase-like"/>
</dbReference>
<sequence>MQGHPLNKQYGMAAMYPSYLNDSVEVFSKELNASLCCMIGQIEGSPNVITITDSTEAGEQGYQDLLREQCKVTVDISALRKVIREFLPTDILIFPGKYPVSDIAEVLREYKGKIHIDFQYEIEQLEVFSSFGISFDTLILSTSSTLFKGTYGGRVDELLKDLDPGKVNSILLKENRGGARYWDIDRINFSTPAFPSQTAHSVGVGDCFNAVFISMKEQFGIETSLKTASYISAIYASTWSHDEFASLSASVLDSVEEIKEMEGTLVHWEDRQNIHIYIAGPDFPHIDTTWIEEIYKCLQYHNFVPHRPVKENGIIIGHETEEQQLTAYHNDLELIDKSAVLVAVLINDDPGTYVEIGWAAHAGKPVILFDPNYRATNLFLKKTATLICNTLGEVIDAIYELLGKEETKVVERT</sequence>
<protein>
    <recommendedName>
        <fullName evidence="3">Nucleoside 2-deoxyribosyltransferase</fullName>
    </recommendedName>
</protein>
<dbReference type="AlphaFoldDB" id="A0A848D4Z0"/>